<protein>
    <submittedName>
        <fullName evidence="1">Uncharacterized protein</fullName>
    </submittedName>
</protein>
<keyword evidence="2" id="KW-1185">Reference proteome</keyword>
<dbReference type="Proteomes" id="UP000035720">
    <property type="component" value="Unassembled WGS sequence"/>
</dbReference>
<sequence>MSTLPSTDPDLAETYALRRPDAPESETFFADSLAEIIDQFIDGYAAMDDKDALAARAEVLSGVVTAASRNALEGAEFDPTPTDAELTAIARDKAEPFPLTEWTLDMPLLEMAHHYQPYTDVPLPSGSVVTFDAADERSFLTCLHGLGAIWFAVRDNDDD</sequence>
<comment type="caution">
    <text evidence="1">The sequence shown here is derived from an EMBL/GenBank/DDBJ whole genome shotgun (WGS) entry which is preliminary data.</text>
</comment>
<reference evidence="1 2" key="1">
    <citation type="journal article" date="2013" name="ISME J.">
        <title>A metabolic model for members of the genus Tetrasphaera involved in enhanced biological phosphorus removal.</title>
        <authorList>
            <person name="Kristiansen R."/>
            <person name="Nguyen H.T.T."/>
            <person name="Saunders A.M."/>
            <person name="Nielsen J.L."/>
            <person name="Wimmer R."/>
            <person name="Le V.Q."/>
            <person name="McIlroy S.J."/>
            <person name="Petrovski S."/>
            <person name="Seviour R.J."/>
            <person name="Calteau A."/>
            <person name="Nielsen K.L."/>
            <person name="Nielsen P.H."/>
        </authorList>
    </citation>
    <scope>NUCLEOTIDE SEQUENCE [LARGE SCALE GENOMIC DNA]</scope>
    <source>
        <strain evidence="1 2">Ben 74</strain>
    </source>
</reference>
<dbReference type="RefSeq" id="WP_048544167.1">
    <property type="nucleotide sequence ID" value="NZ_HF571038.1"/>
</dbReference>
<name>A0A077MBG3_9MICO</name>
<evidence type="ECO:0000313" key="2">
    <source>
        <dbReference type="Proteomes" id="UP000035720"/>
    </source>
</evidence>
<dbReference type="AlphaFoldDB" id="A0A077MBG3"/>
<gene>
    <name evidence="1" type="ORF">BN13_80065</name>
</gene>
<proteinExistence type="predicted"/>
<accession>A0A077MBG3</accession>
<organism evidence="1 2">
    <name type="scientific">Nostocoides jenkinsii Ben 74</name>
    <dbReference type="NCBI Taxonomy" id="1193518"/>
    <lineage>
        <taxon>Bacteria</taxon>
        <taxon>Bacillati</taxon>
        <taxon>Actinomycetota</taxon>
        <taxon>Actinomycetes</taxon>
        <taxon>Micrococcales</taxon>
        <taxon>Intrasporangiaceae</taxon>
        <taxon>Nostocoides</taxon>
    </lineage>
</organism>
<dbReference type="OrthoDB" id="5122386at2"/>
<evidence type="ECO:0000313" key="1">
    <source>
        <dbReference type="EMBL" id="CCI54696.1"/>
    </source>
</evidence>
<dbReference type="EMBL" id="CAJC01000194">
    <property type="protein sequence ID" value="CCI54696.1"/>
    <property type="molecule type" value="Genomic_DNA"/>
</dbReference>